<dbReference type="SUPFAM" id="SSF53927">
    <property type="entry name" value="Cytidine deaminase-like"/>
    <property type="match status" value="1"/>
</dbReference>
<reference evidence="1 2" key="1">
    <citation type="submission" date="2017-03" db="EMBL/GenBank/DDBJ databases">
        <title>Genomes of endolithic fungi from Antarctica.</title>
        <authorList>
            <person name="Coleine C."/>
            <person name="Masonjones S."/>
            <person name="Stajich J.E."/>
        </authorList>
    </citation>
    <scope>NUCLEOTIDE SEQUENCE [LARGE SCALE GENOMIC DNA]</scope>
    <source>
        <strain evidence="1 2">CCFEE 5184</strain>
    </source>
</reference>
<accession>A0A4U0X5D0</accession>
<evidence type="ECO:0000313" key="2">
    <source>
        <dbReference type="Proteomes" id="UP000309340"/>
    </source>
</evidence>
<sequence>MAIQALHHLISPCPFEAFGTAIVNHTGTYDELVCIGANAISTGNPTLHGEIAAINNCTAVLSDPNGKYRLSPAEVLEAYKDLTLYTTAEPCPIRIATGQLDGFFDFHAQPGLLNHEQAVARAHGIGRIHTSMRILGYELDRGKEMMTKDVVPFWRVDVGPVQRLEGLVALLHEEVDRLAPCFRERTVGTELEERTTLWKEGVLRELVTNIVPAVNGLAERVSREAADVVLTDGGALRL</sequence>
<dbReference type="GO" id="GO:0006139">
    <property type="term" value="P:nucleobase-containing compound metabolic process"/>
    <property type="evidence" value="ECO:0007669"/>
    <property type="project" value="UniProtKB-ARBA"/>
</dbReference>
<keyword evidence="2" id="KW-1185">Reference proteome</keyword>
<gene>
    <name evidence="1" type="ORF">B0A55_05287</name>
</gene>
<dbReference type="STRING" id="329884.A0A4U0X5D0"/>
<proteinExistence type="predicted"/>
<comment type="caution">
    <text evidence="1">The sequence shown here is derived from an EMBL/GenBank/DDBJ whole genome shotgun (WGS) entry which is preliminary data.</text>
</comment>
<dbReference type="Gene3D" id="3.40.140.10">
    <property type="entry name" value="Cytidine Deaminase, domain 2"/>
    <property type="match status" value="1"/>
</dbReference>
<dbReference type="OrthoDB" id="408702at2759"/>
<organism evidence="1 2">
    <name type="scientific">Friedmanniomyces simplex</name>
    <dbReference type="NCBI Taxonomy" id="329884"/>
    <lineage>
        <taxon>Eukaryota</taxon>
        <taxon>Fungi</taxon>
        <taxon>Dikarya</taxon>
        <taxon>Ascomycota</taxon>
        <taxon>Pezizomycotina</taxon>
        <taxon>Dothideomycetes</taxon>
        <taxon>Dothideomycetidae</taxon>
        <taxon>Mycosphaerellales</taxon>
        <taxon>Teratosphaeriaceae</taxon>
        <taxon>Friedmanniomyces</taxon>
    </lineage>
</organism>
<protein>
    <recommendedName>
        <fullName evidence="3">CMP/dCMP-type deaminase domain-containing protein</fullName>
    </recommendedName>
</protein>
<dbReference type="Proteomes" id="UP000309340">
    <property type="component" value="Unassembled WGS sequence"/>
</dbReference>
<evidence type="ECO:0008006" key="3">
    <source>
        <dbReference type="Google" id="ProtNLM"/>
    </source>
</evidence>
<evidence type="ECO:0000313" key="1">
    <source>
        <dbReference type="EMBL" id="TKA71654.1"/>
    </source>
</evidence>
<dbReference type="InterPro" id="IPR016193">
    <property type="entry name" value="Cytidine_deaminase-like"/>
</dbReference>
<name>A0A4U0X5D0_9PEZI</name>
<dbReference type="EMBL" id="NAJQ01000342">
    <property type="protein sequence ID" value="TKA71654.1"/>
    <property type="molecule type" value="Genomic_DNA"/>
</dbReference>
<dbReference type="AlphaFoldDB" id="A0A4U0X5D0"/>
<dbReference type="GO" id="GO:0003824">
    <property type="term" value="F:catalytic activity"/>
    <property type="evidence" value="ECO:0007669"/>
    <property type="project" value="InterPro"/>
</dbReference>